<dbReference type="InParanoid" id="A0A7M7LSQ4"/>
<dbReference type="PRINTS" id="PR00759">
    <property type="entry name" value="BASICPTASE"/>
</dbReference>
<dbReference type="FunFam" id="4.10.410.10:FF:000040">
    <property type="entry name" value="Serine protease inhibitor, putative"/>
    <property type="match status" value="1"/>
</dbReference>
<dbReference type="GeneID" id="100892984"/>
<evidence type="ECO:0000256" key="2">
    <source>
        <dbReference type="SAM" id="SignalP"/>
    </source>
</evidence>
<dbReference type="InterPro" id="IPR020901">
    <property type="entry name" value="Prtase_inh_Kunz-CS"/>
</dbReference>
<feature type="chain" id="PRO_5029865490" evidence="2">
    <location>
        <begin position="21"/>
        <end position="188"/>
    </location>
</feature>
<dbReference type="InterPro" id="IPR036880">
    <property type="entry name" value="Kunitz_BPTI_sf"/>
</dbReference>
<dbReference type="Gene3D" id="4.10.410.10">
    <property type="entry name" value="Pancreatic trypsin inhibitor Kunitz domain"/>
    <property type="match status" value="1"/>
</dbReference>
<accession>A0A7M7LSQ4</accession>
<dbReference type="GO" id="GO:0004867">
    <property type="term" value="F:serine-type endopeptidase inhibitor activity"/>
    <property type="evidence" value="ECO:0007669"/>
    <property type="project" value="InterPro"/>
</dbReference>
<proteinExistence type="predicted"/>
<feature type="signal peptide" evidence="2">
    <location>
        <begin position="1"/>
        <end position="20"/>
    </location>
</feature>
<dbReference type="OMA" id="CGGCTCN"/>
<dbReference type="InterPro" id="IPR004094">
    <property type="entry name" value="Antistasin-like"/>
</dbReference>
<keyword evidence="6" id="KW-1185">Reference proteome</keyword>
<evidence type="ECO:0000256" key="1">
    <source>
        <dbReference type="ARBA" id="ARBA00023157"/>
    </source>
</evidence>
<name>A0A7M7LSQ4_STRPU</name>
<dbReference type="AlphaFoldDB" id="A0A7M7LSQ4"/>
<dbReference type="SMART" id="SM00131">
    <property type="entry name" value="KU"/>
    <property type="match status" value="1"/>
</dbReference>
<keyword evidence="2" id="KW-0732">Signal</keyword>
<organism evidence="5 6">
    <name type="scientific">Strongylocentrotus purpuratus</name>
    <name type="common">Purple sea urchin</name>
    <dbReference type="NCBI Taxonomy" id="7668"/>
    <lineage>
        <taxon>Eukaryota</taxon>
        <taxon>Metazoa</taxon>
        <taxon>Echinodermata</taxon>
        <taxon>Eleutherozoa</taxon>
        <taxon>Echinozoa</taxon>
        <taxon>Echinoidea</taxon>
        <taxon>Euechinoidea</taxon>
        <taxon>Echinacea</taxon>
        <taxon>Camarodonta</taxon>
        <taxon>Echinidea</taxon>
        <taxon>Strongylocentrotidae</taxon>
        <taxon>Strongylocentrotus</taxon>
    </lineage>
</organism>
<dbReference type="KEGG" id="spu:100892984"/>
<evidence type="ECO:0000259" key="3">
    <source>
        <dbReference type="PROSITE" id="PS50279"/>
    </source>
</evidence>
<keyword evidence="1" id="KW-1015">Disulfide bond</keyword>
<evidence type="ECO:0000313" key="6">
    <source>
        <dbReference type="Proteomes" id="UP000007110"/>
    </source>
</evidence>
<sequence>MYSRQLFSLLLLVVVAGVMSAFTRDACELKAKKGPCTDYVDRWAFNTDQGKCVPFSYGGCRGNPNNFESKAECRKYCEEAGRGCYEPDEGRWYRDGEQKESDQPCGGCACIKGYWACSSCNRNLLECPAIRCMNDCPHGYQADEFGCATCKCKRKPELEFYCSRYCNLCTEHEWLDCPQDCYCDQPSF</sequence>
<dbReference type="InterPro" id="IPR002223">
    <property type="entry name" value="Kunitz_BPTI"/>
</dbReference>
<dbReference type="PROSITE" id="PS51252">
    <property type="entry name" value="ANTISTASIN"/>
    <property type="match status" value="1"/>
</dbReference>
<dbReference type="PANTHER" id="PTHR46751:SF1">
    <property type="entry name" value="WAP FOUR-DISULFIDE CORE DOMAIN PROTEIN 6A"/>
    <property type="match status" value="1"/>
</dbReference>
<dbReference type="RefSeq" id="XP_011664272.1">
    <property type="nucleotide sequence ID" value="XM_011665970.2"/>
</dbReference>
<evidence type="ECO:0000313" key="5">
    <source>
        <dbReference type="EnsemblMetazoa" id="XP_011664272"/>
    </source>
</evidence>
<dbReference type="Gene3D" id="2.10.22.10">
    <property type="entry name" value="Antistasin, domain 1"/>
    <property type="match status" value="1"/>
</dbReference>
<dbReference type="PROSITE" id="PS50279">
    <property type="entry name" value="BPTI_KUNITZ_2"/>
    <property type="match status" value="1"/>
</dbReference>
<dbReference type="Pfam" id="PF00014">
    <property type="entry name" value="Kunitz_BPTI"/>
    <property type="match status" value="1"/>
</dbReference>
<dbReference type="PANTHER" id="PTHR46751">
    <property type="entry name" value="EPPIN"/>
    <property type="match status" value="1"/>
</dbReference>
<evidence type="ECO:0000259" key="4">
    <source>
        <dbReference type="PROSITE" id="PS51252"/>
    </source>
</evidence>
<dbReference type="PROSITE" id="PS00280">
    <property type="entry name" value="BPTI_KUNITZ_1"/>
    <property type="match status" value="1"/>
</dbReference>
<dbReference type="OrthoDB" id="4473401at2759"/>
<dbReference type="Proteomes" id="UP000007110">
    <property type="component" value="Unassembled WGS sequence"/>
</dbReference>
<reference evidence="6" key="1">
    <citation type="submission" date="2015-02" db="EMBL/GenBank/DDBJ databases">
        <title>Genome sequencing for Strongylocentrotus purpuratus.</title>
        <authorList>
            <person name="Murali S."/>
            <person name="Liu Y."/>
            <person name="Vee V."/>
            <person name="English A."/>
            <person name="Wang M."/>
            <person name="Skinner E."/>
            <person name="Han Y."/>
            <person name="Muzny D.M."/>
            <person name="Worley K.C."/>
            <person name="Gibbs R.A."/>
        </authorList>
    </citation>
    <scope>NUCLEOTIDE SEQUENCE</scope>
</reference>
<protein>
    <submittedName>
        <fullName evidence="5">Uncharacterized protein</fullName>
    </submittedName>
</protein>
<feature type="domain" description="Antistasin-like" evidence="4">
    <location>
        <begin position="127"/>
        <end position="152"/>
    </location>
</feature>
<feature type="domain" description="BPTI/Kunitz inhibitor" evidence="3">
    <location>
        <begin position="27"/>
        <end position="77"/>
    </location>
</feature>
<reference evidence="5" key="2">
    <citation type="submission" date="2021-01" db="UniProtKB">
        <authorList>
            <consortium name="EnsemblMetazoa"/>
        </authorList>
    </citation>
    <scope>IDENTIFICATION</scope>
</reference>
<dbReference type="SUPFAM" id="SSF57362">
    <property type="entry name" value="BPTI-like"/>
    <property type="match status" value="1"/>
</dbReference>
<dbReference type="InterPro" id="IPR051388">
    <property type="entry name" value="Serpin_venom_toxin"/>
</dbReference>
<dbReference type="Pfam" id="PF02822">
    <property type="entry name" value="Antistasin"/>
    <property type="match status" value="1"/>
</dbReference>
<dbReference type="InterPro" id="IPR011061">
    <property type="entry name" value="Hirudin/antistatin"/>
</dbReference>
<dbReference type="SUPFAM" id="SSF57262">
    <property type="entry name" value="Leech antihemostatic proteins"/>
    <property type="match status" value="1"/>
</dbReference>
<dbReference type="EnsemblMetazoa" id="XM_011665970">
    <property type="protein sequence ID" value="XP_011664272"/>
    <property type="gene ID" value="LOC100892984"/>
</dbReference>